<reference evidence="1 2" key="1">
    <citation type="submission" date="2018-08" db="EMBL/GenBank/DDBJ databases">
        <title>Fulvimarina sp. 85, whole genome shotgun sequence.</title>
        <authorList>
            <person name="Tuo L."/>
        </authorList>
    </citation>
    <scope>NUCLEOTIDE SEQUENCE [LARGE SCALE GENOMIC DNA]</scope>
    <source>
        <strain evidence="1 2">85</strain>
    </source>
</reference>
<dbReference type="AlphaFoldDB" id="A0A371WXP3"/>
<dbReference type="Proteomes" id="UP000264310">
    <property type="component" value="Unassembled WGS sequence"/>
</dbReference>
<organism evidence="1 2">
    <name type="scientific">Fulvimarina endophytica</name>
    <dbReference type="NCBI Taxonomy" id="2293836"/>
    <lineage>
        <taxon>Bacteria</taxon>
        <taxon>Pseudomonadati</taxon>
        <taxon>Pseudomonadota</taxon>
        <taxon>Alphaproteobacteria</taxon>
        <taxon>Hyphomicrobiales</taxon>
        <taxon>Aurantimonadaceae</taxon>
        <taxon>Fulvimarina</taxon>
    </lineage>
</organism>
<name>A0A371WXP3_9HYPH</name>
<gene>
    <name evidence="1" type="ORF">DYI37_19615</name>
</gene>
<protein>
    <submittedName>
        <fullName evidence="1">Uncharacterized protein</fullName>
    </submittedName>
</protein>
<sequence>MAAVRAFGDSTLKGKLKQPSINLEAAKTAMKASRIYKAILREAEIETSPFAGSRRIGQETIDDFIRMQAVASKDDKPLNKALAALIANCLADDAPALKVVTERRSIPGSGLQPDIQIELRDGEYICIEPTWRNSGKGLDSEIKEAQNTLSEAHVKKYMLDKATQYVKDFGL</sequence>
<proteinExistence type="predicted"/>
<dbReference type="EMBL" id="QURL01000020">
    <property type="protein sequence ID" value="RFC61750.1"/>
    <property type="molecule type" value="Genomic_DNA"/>
</dbReference>
<keyword evidence="2" id="KW-1185">Reference proteome</keyword>
<comment type="caution">
    <text evidence="1">The sequence shown here is derived from an EMBL/GenBank/DDBJ whole genome shotgun (WGS) entry which is preliminary data.</text>
</comment>
<evidence type="ECO:0000313" key="1">
    <source>
        <dbReference type="EMBL" id="RFC61750.1"/>
    </source>
</evidence>
<evidence type="ECO:0000313" key="2">
    <source>
        <dbReference type="Proteomes" id="UP000264310"/>
    </source>
</evidence>
<accession>A0A371WXP3</accession>